<keyword evidence="2" id="KW-1185">Reference proteome</keyword>
<dbReference type="AlphaFoldDB" id="A0A081N9C5"/>
<organism evidence="1 2">
    <name type="scientific">Endozoicomonas numazuensis</name>
    <dbReference type="NCBI Taxonomy" id="1137799"/>
    <lineage>
        <taxon>Bacteria</taxon>
        <taxon>Pseudomonadati</taxon>
        <taxon>Pseudomonadota</taxon>
        <taxon>Gammaproteobacteria</taxon>
        <taxon>Oceanospirillales</taxon>
        <taxon>Endozoicomonadaceae</taxon>
        <taxon>Endozoicomonas</taxon>
    </lineage>
</organism>
<dbReference type="eggNOG" id="ENOG50322VC">
    <property type="taxonomic scope" value="Bacteria"/>
</dbReference>
<name>A0A081N9C5_9GAMM</name>
<reference evidence="1 2" key="1">
    <citation type="submission" date="2014-06" db="EMBL/GenBank/DDBJ databases">
        <title>Whole Genome Sequences of Three Symbiotic Endozoicomonas Bacteria.</title>
        <authorList>
            <person name="Neave M.J."/>
            <person name="Apprill A."/>
            <person name="Voolstra C.R."/>
        </authorList>
    </citation>
    <scope>NUCLEOTIDE SEQUENCE [LARGE SCALE GENOMIC DNA]</scope>
    <source>
        <strain evidence="1 2">DSM 25634</strain>
    </source>
</reference>
<gene>
    <name evidence="1" type="ORF">GZ78_24525</name>
</gene>
<comment type="caution">
    <text evidence="1">The sequence shown here is derived from an EMBL/GenBank/DDBJ whole genome shotgun (WGS) entry which is preliminary data.</text>
</comment>
<evidence type="ECO:0000313" key="2">
    <source>
        <dbReference type="Proteomes" id="UP000028073"/>
    </source>
</evidence>
<sequence length="166" mass="18695">MIMSDQWRSYTNKKLHYARLQLDAWERAEPFEQESYREAFLMHACQAYSSILAEVLYPYGKQLDRLVSLKEACDLMSDREGDVAELEQLKQLEASDGWLVHLQQAYSHLSVLEGATQSSPSMTGAVMITSDSGGLTSGVKTPESGKSILASLKELAGHFRNFNLEW</sequence>
<protein>
    <recommendedName>
        <fullName evidence="3">HEPN domain-containing protein</fullName>
    </recommendedName>
</protein>
<evidence type="ECO:0000313" key="1">
    <source>
        <dbReference type="EMBL" id="KEQ15048.1"/>
    </source>
</evidence>
<accession>A0A081N9C5</accession>
<evidence type="ECO:0008006" key="3">
    <source>
        <dbReference type="Google" id="ProtNLM"/>
    </source>
</evidence>
<dbReference type="Proteomes" id="UP000028073">
    <property type="component" value="Unassembled WGS sequence"/>
</dbReference>
<dbReference type="Pfam" id="PF20227">
    <property type="entry name" value="DUF6586"/>
    <property type="match status" value="1"/>
</dbReference>
<dbReference type="InterPro" id="IPR046493">
    <property type="entry name" value="DUF6586"/>
</dbReference>
<dbReference type="EMBL" id="JOKH01000007">
    <property type="protein sequence ID" value="KEQ15048.1"/>
    <property type="molecule type" value="Genomic_DNA"/>
</dbReference>
<proteinExistence type="predicted"/>